<evidence type="ECO:0000313" key="8">
    <source>
        <dbReference type="Proteomes" id="UP000180252"/>
    </source>
</evidence>
<gene>
    <name evidence="7" type="ORF">B0A71_22125</name>
    <name evidence="6" type="ORF">BHE19_21975</name>
</gene>
<evidence type="ECO:0000256" key="2">
    <source>
        <dbReference type="ARBA" id="ARBA00006432"/>
    </source>
</evidence>
<dbReference type="CDD" id="cd19531">
    <property type="entry name" value="LCL_NRPS-like"/>
    <property type="match status" value="2"/>
</dbReference>
<dbReference type="Pfam" id="PF00668">
    <property type="entry name" value="Condensation"/>
    <property type="match status" value="2"/>
</dbReference>
<dbReference type="PROSITE" id="PS00012">
    <property type="entry name" value="PHOSPHOPANTETHEINE"/>
    <property type="match status" value="1"/>
</dbReference>
<keyword evidence="4" id="KW-0597">Phosphoprotein</keyword>
<evidence type="ECO:0000259" key="5">
    <source>
        <dbReference type="PROSITE" id="PS50075"/>
    </source>
</evidence>
<dbReference type="FunFam" id="2.30.38.10:FF:000001">
    <property type="entry name" value="Non-ribosomal peptide synthetase PvdI"/>
    <property type="match status" value="1"/>
</dbReference>
<dbReference type="SMART" id="SM00823">
    <property type="entry name" value="PKS_PP"/>
    <property type="match status" value="2"/>
</dbReference>
<dbReference type="InterPro" id="IPR023213">
    <property type="entry name" value="CAT-like_dom_sf"/>
</dbReference>
<evidence type="ECO:0000256" key="3">
    <source>
        <dbReference type="ARBA" id="ARBA00022450"/>
    </source>
</evidence>
<dbReference type="GO" id="GO:0044550">
    <property type="term" value="P:secondary metabolite biosynthetic process"/>
    <property type="evidence" value="ECO:0007669"/>
    <property type="project" value="UniProtKB-ARBA"/>
</dbReference>
<evidence type="ECO:0000313" key="7">
    <source>
        <dbReference type="EMBL" id="OXB13953.1"/>
    </source>
</evidence>
<evidence type="ECO:0000256" key="1">
    <source>
        <dbReference type="ARBA" id="ARBA00001957"/>
    </source>
</evidence>
<dbReference type="InterPro" id="IPR036736">
    <property type="entry name" value="ACP-like_sf"/>
</dbReference>
<dbReference type="InterPro" id="IPR006162">
    <property type="entry name" value="Ppantetheine_attach_site"/>
</dbReference>
<dbReference type="STRING" id="1278819.BHE19_21975"/>
<dbReference type="Gene3D" id="3.30.559.30">
    <property type="entry name" value="Nonribosomal peptide synthetase, condensation domain"/>
    <property type="match status" value="2"/>
</dbReference>
<dbReference type="Gene3D" id="1.10.1200.10">
    <property type="entry name" value="ACP-like"/>
    <property type="match status" value="2"/>
</dbReference>
<organism evidence="6 8">
    <name type="scientific">Flavobacterium tructae</name>
    <dbReference type="NCBI Taxonomy" id="1114873"/>
    <lineage>
        <taxon>Bacteria</taxon>
        <taxon>Pseudomonadati</taxon>
        <taxon>Bacteroidota</taxon>
        <taxon>Flavobacteriia</taxon>
        <taxon>Flavobacteriales</taxon>
        <taxon>Flavobacteriaceae</taxon>
        <taxon>Flavobacterium</taxon>
    </lineage>
</organism>
<reference evidence="7 9" key="3">
    <citation type="submission" date="2016-11" db="EMBL/GenBank/DDBJ databases">
        <title>Whole genomes of Flavobacteriaceae.</title>
        <authorList>
            <person name="Stine C."/>
            <person name="Li C."/>
            <person name="Tadesse D."/>
        </authorList>
    </citation>
    <scope>NUCLEOTIDE SEQUENCE [LARGE SCALE GENOMIC DNA]</scope>
    <source>
        <strain evidence="7 9">ATCC BAA-2541</strain>
    </source>
</reference>
<dbReference type="InterPro" id="IPR025110">
    <property type="entry name" value="AMP-bd_C"/>
</dbReference>
<dbReference type="SUPFAM" id="SSF56801">
    <property type="entry name" value="Acetyl-CoA synthetase-like"/>
    <property type="match status" value="2"/>
</dbReference>
<accession>A0A1S1JFK7</accession>
<dbReference type="PANTHER" id="PTHR45527">
    <property type="entry name" value="NONRIBOSOMAL PEPTIDE SYNTHETASE"/>
    <property type="match status" value="1"/>
</dbReference>
<dbReference type="Gene3D" id="3.30.559.10">
    <property type="entry name" value="Chloramphenicol acetyltransferase-like domain"/>
    <property type="match status" value="2"/>
</dbReference>
<dbReference type="Gene3D" id="3.30.300.30">
    <property type="match status" value="2"/>
</dbReference>
<dbReference type="EMBL" id="MIKE01000008">
    <property type="protein sequence ID" value="OHT47033.1"/>
    <property type="molecule type" value="Genomic_DNA"/>
</dbReference>
<dbReference type="FunFam" id="1.10.1200.10:FF:000005">
    <property type="entry name" value="Nonribosomal peptide synthetase 1"/>
    <property type="match status" value="1"/>
</dbReference>
<dbReference type="GO" id="GO:0031177">
    <property type="term" value="F:phosphopantetheine binding"/>
    <property type="evidence" value="ECO:0007669"/>
    <property type="project" value="InterPro"/>
</dbReference>
<dbReference type="InterPro" id="IPR045851">
    <property type="entry name" value="AMP-bd_C_sf"/>
</dbReference>
<dbReference type="Pfam" id="PF00501">
    <property type="entry name" value="AMP-binding"/>
    <property type="match status" value="2"/>
</dbReference>
<comment type="caution">
    <text evidence="6">The sequence shown here is derived from an EMBL/GenBank/DDBJ whole genome shotgun (WGS) entry which is preliminary data.</text>
</comment>
<dbReference type="NCBIfam" id="TIGR01733">
    <property type="entry name" value="AA-adenyl-dom"/>
    <property type="match status" value="2"/>
</dbReference>
<dbReference type="EMBL" id="MUHG01000040">
    <property type="protein sequence ID" value="OXB13953.1"/>
    <property type="molecule type" value="Genomic_DNA"/>
</dbReference>
<dbReference type="Pfam" id="PF00550">
    <property type="entry name" value="PP-binding"/>
    <property type="match status" value="2"/>
</dbReference>
<dbReference type="FunFam" id="3.30.300.30:FF:000010">
    <property type="entry name" value="Enterobactin synthetase component F"/>
    <property type="match status" value="1"/>
</dbReference>
<dbReference type="SUPFAM" id="SSF47336">
    <property type="entry name" value="ACP-like"/>
    <property type="match status" value="2"/>
</dbReference>
<dbReference type="Gene3D" id="2.30.38.10">
    <property type="entry name" value="Luciferase, Domain 3"/>
    <property type="match status" value="2"/>
</dbReference>
<dbReference type="Pfam" id="PF18563">
    <property type="entry name" value="TubC_N"/>
    <property type="match status" value="1"/>
</dbReference>
<keyword evidence="9" id="KW-1185">Reference proteome</keyword>
<reference evidence="8" key="2">
    <citation type="submission" date="2016-09" db="EMBL/GenBank/DDBJ databases">
        <authorList>
            <person name="Chen S."/>
            <person name="Walker E."/>
        </authorList>
    </citation>
    <scope>NUCLEOTIDE SEQUENCE [LARGE SCALE GENOMIC DNA]</scope>
    <source>
        <strain evidence="8">MSU</strain>
    </source>
</reference>
<dbReference type="InterPro" id="IPR009081">
    <property type="entry name" value="PP-bd_ACP"/>
</dbReference>
<dbReference type="PROSITE" id="PS00455">
    <property type="entry name" value="AMP_BINDING"/>
    <property type="match status" value="2"/>
</dbReference>
<dbReference type="SUPFAM" id="SSF52777">
    <property type="entry name" value="CoA-dependent acyltransferases"/>
    <property type="match status" value="4"/>
</dbReference>
<dbReference type="InterPro" id="IPR001242">
    <property type="entry name" value="Condensation_dom"/>
</dbReference>
<dbReference type="FunFam" id="3.40.50.12780:FF:000012">
    <property type="entry name" value="Non-ribosomal peptide synthetase"/>
    <property type="match status" value="1"/>
</dbReference>
<name>A0A1S1JFK7_9FLAO</name>
<dbReference type="PANTHER" id="PTHR45527:SF1">
    <property type="entry name" value="FATTY ACID SYNTHASE"/>
    <property type="match status" value="1"/>
</dbReference>
<dbReference type="Gene3D" id="1.10.10.1830">
    <property type="entry name" value="Non-ribosomal peptide synthase, adenylation domain"/>
    <property type="match status" value="1"/>
</dbReference>
<dbReference type="CDD" id="cd05930">
    <property type="entry name" value="A_NRPS"/>
    <property type="match status" value="2"/>
</dbReference>
<dbReference type="GO" id="GO:0043041">
    <property type="term" value="P:amino acid activation for nonribosomal peptide biosynthetic process"/>
    <property type="evidence" value="ECO:0007669"/>
    <property type="project" value="TreeGrafter"/>
</dbReference>
<dbReference type="InterPro" id="IPR020845">
    <property type="entry name" value="AMP-binding_CS"/>
</dbReference>
<comment type="similarity">
    <text evidence="2">Belongs to the ATP-dependent AMP-binding enzyme family.</text>
</comment>
<dbReference type="Gene3D" id="3.40.50.980">
    <property type="match status" value="4"/>
</dbReference>
<proteinExistence type="inferred from homology"/>
<feature type="domain" description="Carrier" evidence="5">
    <location>
        <begin position="1015"/>
        <end position="1090"/>
    </location>
</feature>
<evidence type="ECO:0000313" key="6">
    <source>
        <dbReference type="EMBL" id="OHT47033.1"/>
    </source>
</evidence>
<evidence type="ECO:0000313" key="9">
    <source>
        <dbReference type="Proteomes" id="UP000198319"/>
    </source>
</evidence>
<dbReference type="InterPro" id="IPR000873">
    <property type="entry name" value="AMP-dep_synth/lig_dom"/>
</dbReference>
<dbReference type="InterPro" id="IPR020806">
    <property type="entry name" value="PKS_PP-bd"/>
</dbReference>
<feature type="domain" description="Carrier" evidence="5">
    <location>
        <begin position="2048"/>
        <end position="2123"/>
    </location>
</feature>
<protein>
    <recommendedName>
        <fullName evidence="5">Carrier domain-containing protein</fullName>
    </recommendedName>
</protein>
<dbReference type="InterPro" id="IPR041464">
    <property type="entry name" value="TubC_N"/>
</dbReference>
<dbReference type="PROSITE" id="PS50075">
    <property type="entry name" value="CARRIER"/>
    <property type="match status" value="2"/>
</dbReference>
<dbReference type="InterPro" id="IPR044894">
    <property type="entry name" value="TubC_N_sf"/>
</dbReference>
<sequence length="2141" mass="241384">MIKNLIQTLQSLNIRLRIENGDLKINAPKGALTPEIIASIKACKNELIKLLSSSESIPKAAIKESYALTSPQQQLWTLSQFEGGNSAYNIFDAYEFKGALNFEKLNQTFKILMERHESLRTVFKEDEQGVLGQYIIPFAQYSGVLQFTDLNNATTEALSNHANALQRHTFDLEKGPLFLGEIVKTATDHHILMLNMHHIIGDGWSMGILSKEFMAIYNELAIGNEIILPDLPIQYKDYSEWQNSPSRQAILEKSKAAWLETFSGDLPVLELPSDRTRPNFKTYNGSGVYHFFSKESTTALNAYAQQNGVTLFMLLMAGINGILSRYANTRDIILGTPVAGRKHGDLENQVGLYLNTLAIRTTFEATASFEELLTVQKETLLKAYSHQDYPFDSLVEALNLKRDLSRSVLFDVLVVFQNQEELLTSQGLVLNGLEITPYKNQEKSVSKFDLNFSFSEKQDQLSLVIDYNTDIYELDFVMRLASHLDSFLRKGIQNPNQEVASIDYISSSEKAILLEDFSTSKAEALVETTAVEMFEQQAGQTPDAVAVVFENRSLTYKELDELSSQLAHYLLKEYEIKTEDLIAVKLERSEWIYTSLLAVLKTGGVYVPIDPGYPEQRIAYIEQDSACKVVIDEKLLANFISRQDNYPTTLPVISLTPENLMYVIYTSGSTGQPKGVMIEHKSLVNYILNQKEEFGFDASDRIVQFSNNAFDASMEQIFLALLSGATLIGASKERIIDPTDFINLLKEHRVTHLHATPGYLSHLEHLSACKTLKRIVAAGEVCPKNLAEKMIKIADFYNKYGPTEATISAVMGRVEQSDLQRNLVSIGKPLKDSQIYILSDNLELQPIGVFGELCISGNSLSRGYLNNAELTEEKFIAHPLIAGARLYKTGDLGRWLPDGSIELTGRKDQQVKVRGHRIELGEIEHALLTQDSVSQCVVTVQNIETEPAIVAYVVGEKELDKQELRAQLSQYLPDYMLPGYYVQLDAIALTSHGKVDLKALPKVDANDKIQQEYTAPETVLEKQLAGIWEEILGIKTIGTTDNFFELGGHSLKVILVANKINRQLGYQISVKDVFLNPTISGIISKLEEGTFTAIPKAEQQESYVLSSSQHRLWILSQFEGGSQAYNIPGSFEVEGNLNTAQLTEAFNLLIARHETLRTYFKRDDQGEVRQFVIDAKDIDFKVDYEDFTSVENQQAIVEERIIQSYQHQFDLEKAPLVNLKLIRRSENKHLLLFNMHHIISDGWSMGILSQELITIYDHLTQNKTISLPELSIQYKDYAIWMRSEEQTVKLKKSEAYWLDIFSGNLPVLELPTEKIRPRIKTYAGDSITHNFSKEASVNLKTFSEQHNSSLFMTLMAAINGLLSRYTNTRDLILGTPIAGREHSDLENQIGLYLNTLAIRTRFEETADFETLLQIQKETLLDAYSHQEYPLDNLVEQLGLGRDTSRSALFDVLVVLQNQQDLFGSNAEQIESLTLKPYKANPRKVSQFDLSFIFSEQQGELNLHIEYNTDIYESEFVVRLAAHLENFLTKAIQNPEQKVATLNYLSEAETTQLLQDFNDTAVDYSKDHTMVDLFVNQAKKTPEQIALVTDTKSFTYKELDEVSNELSHYLLSNYNLAVEDLVGVKLGRSEWLPIALLAVLKSGCAYVPIDPNYPAQRIEYIEQDSKCKITIDDSFIESFKQAEFISKSLPQISFSSEHLGYIIYTSGSTGKPKGVMITHQNAVAMLCWSQREFSDTDFDILYAVTSHCFDLSVYEFFYPLSIGKQIRLLANGLSIGDYIQSDKNVLINTVPSVIHTLIEKGTTFENAVGINLAGEAFPVSIANHFTDSGIAIRNLYGPSEDTTYSSYYRVEGTYENSVPIGKALDNTQFYVLSEELALQPVGVIGEICISGDGLSRGYLYQPELTAEKFITNPFNENTKLYKTGDLGKWLPDGTIAYIGRKDSQVKIRGHRIELGEIEQVLQSQEDIDQCVVITATVNGDPVIVSYLVSTATIDKQQLRQSLSRELPEYMLPSFYVFLDKFPLTPNGKIDKKALPSVSTEDVIQQEYVAPTNEIEEKLVAIWQDILKREKIGITNNFFELGGNSLTASVLINRINRAFDTRLTIQDLYETQDITGVFRKLKFILFQNELTVETADDLDEILI</sequence>
<dbReference type="NCBIfam" id="NF003417">
    <property type="entry name" value="PRK04813.1"/>
    <property type="match status" value="2"/>
</dbReference>
<dbReference type="RefSeq" id="WP_070905754.1">
    <property type="nucleotide sequence ID" value="NZ_MIKE01000008.1"/>
</dbReference>
<dbReference type="InterPro" id="IPR010071">
    <property type="entry name" value="AA_adenyl_dom"/>
</dbReference>
<evidence type="ECO:0000256" key="4">
    <source>
        <dbReference type="ARBA" id="ARBA00022553"/>
    </source>
</evidence>
<dbReference type="Proteomes" id="UP000180252">
    <property type="component" value="Unassembled WGS sequence"/>
</dbReference>
<dbReference type="GO" id="GO:0003824">
    <property type="term" value="F:catalytic activity"/>
    <property type="evidence" value="ECO:0007669"/>
    <property type="project" value="InterPro"/>
</dbReference>
<keyword evidence="3" id="KW-0596">Phosphopantetheine</keyword>
<dbReference type="Proteomes" id="UP000198319">
    <property type="component" value="Unassembled WGS sequence"/>
</dbReference>
<dbReference type="GO" id="GO:0005829">
    <property type="term" value="C:cytosol"/>
    <property type="evidence" value="ECO:0007669"/>
    <property type="project" value="TreeGrafter"/>
</dbReference>
<reference evidence="6" key="1">
    <citation type="submission" date="2016-09" db="EMBL/GenBank/DDBJ databases">
        <authorList>
            <person name="Capua I."/>
            <person name="De Benedictis P."/>
            <person name="Joannis T."/>
            <person name="Lombin L.H."/>
            <person name="Cattoli G."/>
        </authorList>
    </citation>
    <scope>NUCLEOTIDE SEQUENCE [LARGE SCALE GENOMIC DNA]</scope>
    <source>
        <strain evidence="6">MSU</strain>
    </source>
</reference>
<dbReference type="Pfam" id="PF13193">
    <property type="entry name" value="AMP-binding_C"/>
    <property type="match status" value="2"/>
</dbReference>
<comment type="cofactor">
    <cofactor evidence="1">
        <name>pantetheine 4'-phosphate</name>
        <dbReference type="ChEBI" id="CHEBI:47942"/>
    </cofactor>
</comment>